<reference evidence="21" key="1">
    <citation type="journal article" date="2013" name="Science">
        <title>Comparative analysis of bat genomes provides insight into the evolution of flight and immunity.</title>
        <authorList>
            <person name="Zhang G."/>
            <person name="Cowled C."/>
            <person name="Shi Z."/>
            <person name="Huang Z."/>
            <person name="Bishop-Lilly K.A."/>
            <person name="Fang X."/>
            <person name="Wynne J.W."/>
            <person name="Xiong Z."/>
            <person name="Baker M.L."/>
            <person name="Zhao W."/>
            <person name="Tachedjian M."/>
            <person name="Zhu Y."/>
            <person name="Zhou P."/>
            <person name="Jiang X."/>
            <person name="Ng J."/>
            <person name="Yang L."/>
            <person name="Wu L."/>
            <person name="Xiao J."/>
            <person name="Feng Y."/>
            <person name="Chen Y."/>
            <person name="Sun X."/>
            <person name="Zhang Y."/>
            <person name="Marsh G.A."/>
            <person name="Crameri G."/>
            <person name="Broder C.C."/>
            <person name="Frey K.G."/>
            <person name="Wang L.F."/>
            <person name="Wang J."/>
        </authorList>
    </citation>
    <scope>NUCLEOTIDE SEQUENCE [LARGE SCALE GENOMIC DNA]</scope>
</reference>
<evidence type="ECO:0000256" key="16">
    <source>
        <dbReference type="PROSITE-ProRule" id="PRU00282"/>
    </source>
</evidence>
<dbReference type="InterPro" id="IPR018108">
    <property type="entry name" value="MCP_transmembrane"/>
</dbReference>
<sequence>MVAGALARLGTVTMISPLELVRTKLQAQHVSYRELGACVRTSAAQGGWRSLWLGWAPTALRDVPFSALYWFNYELVKSWLCGRRPKDRTSVGISFVAGGISGTVAAILTLPFDVVKTRRQVALGAVEAVRVSPVHADSTWLLRRRIRAESGTRGLFAGFLPRIFKAAPSCAIMISTYELGKSFFQRLNLEQPLSQVACRDQAPVRTPSLAAPDCTPSLAATPGTLRWPGTDPSPAPPSHLWGDPSGPGPCLAPSAPGSWMAALSSTAGHRLQGDLWGPHLHPPWPSATYSPASPSCRVPLSLRPIQASSASTVASTASPMPAMFRSAPWWSAHVIASS</sequence>
<dbReference type="PANTHER" id="PTHR45760:SF1">
    <property type="entry name" value="MITOCHONDRIAL GLUTATHIONE TRANSPORTER SLC25A39-RELATED"/>
    <property type="match status" value="1"/>
</dbReference>
<dbReference type="EMBL" id="KB107082">
    <property type="protein sequence ID" value="ELK30402.1"/>
    <property type="molecule type" value="Genomic_DNA"/>
</dbReference>
<evidence type="ECO:0000256" key="7">
    <source>
        <dbReference type="ARBA" id="ARBA00022737"/>
    </source>
</evidence>
<accession>L5LWH4</accession>
<keyword evidence="11" id="KW-0411">Iron-sulfur</keyword>
<dbReference type="eggNOG" id="KOG0761">
    <property type="taxonomic scope" value="Eukaryota"/>
</dbReference>
<dbReference type="InterPro" id="IPR045315">
    <property type="entry name" value="Mtm1-like"/>
</dbReference>
<keyword evidence="7 18" id="KW-0677">Repeat</keyword>
<evidence type="ECO:0000256" key="2">
    <source>
        <dbReference type="ARBA" id="ARBA00006375"/>
    </source>
</evidence>
<comment type="similarity">
    <text evidence="2 17">Belongs to the mitochondrial carrier (TC 2.A.29) family.</text>
</comment>
<feature type="repeat" description="Solcar" evidence="16">
    <location>
        <begin position="89"/>
        <end position="183"/>
    </location>
</feature>
<evidence type="ECO:0000256" key="13">
    <source>
        <dbReference type="ARBA" id="ARBA00023133"/>
    </source>
</evidence>
<comment type="catalytic activity">
    <reaction evidence="15">
        <text>glutathione(in) = glutathione(out)</text>
        <dbReference type="Rhea" id="RHEA:74819"/>
        <dbReference type="ChEBI" id="CHEBI:57925"/>
    </reaction>
</comment>
<keyword evidence="12 18" id="KW-0496">Mitochondrion</keyword>
<evidence type="ECO:0000256" key="4">
    <source>
        <dbReference type="ARBA" id="ARBA00022692"/>
    </source>
</evidence>
<evidence type="ECO:0000256" key="10">
    <source>
        <dbReference type="ARBA" id="ARBA00023004"/>
    </source>
</evidence>
<feature type="region of interest" description="Disordered" evidence="19">
    <location>
        <begin position="220"/>
        <end position="247"/>
    </location>
</feature>
<evidence type="ECO:0000256" key="17">
    <source>
        <dbReference type="RuleBase" id="RU000488"/>
    </source>
</evidence>
<keyword evidence="21" id="KW-1185">Reference proteome</keyword>
<dbReference type="GO" id="GO:0005743">
    <property type="term" value="C:mitochondrial inner membrane"/>
    <property type="evidence" value="ECO:0007669"/>
    <property type="project" value="UniProtKB-SubCell"/>
</dbReference>
<keyword evidence="3 17" id="KW-0813">Transport</keyword>
<keyword evidence="14 16" id="KW-0472">Membrane</keyword>
<dbReference type="GO" id="GO:0051537">
    <property type="term" value="F:2 iron, 2 sulfur cluster binding"/>
    <property type="evidence" value="ECO:0007669"/>
    <property type="project" value="UniProtKB-KW"/>
</dbReference>
<evidence type="ECO:0000256" key="5">
    <source>
        <dbReference type="ARBA" id="ARBA00022714"/>
    </source>
</evidence>
<dbReference type="SUPFAM" id="SSF103506">
    <property type="entry name" value="Mitochondrial carrier"/>
    <property type="match status" value="1"/>
</dbReference>
<feature type="repeat" description="Solcar" evidence="16">
    <location>
        <begin position="1"/>
        <end position="79"/>
    </location>
</feature>
<evidence type="ECO:0000256" key="11">
    <source>
        <dbReference type="ARBA" id="ARBA00023014"/>
    </source>
</evidence>
<dbReference type="Gene3D" id="1.50.40.10">
    <property type="entry name" value="Mitochondrial carrier domain"/>
    <property type="match status" value="1"/>
</dbReference>
<feature type="transmembrane region" description="Helical" evidence="18">
    <location>
        <begin position="91"/>
        <end position="112"/>
    </location>
</feature>
<keyword evidence="9 18" id="KW-1133">Transmembrane helix</keyword>
<dbReference type="Pfam" id="PF00153">
    <property type="entry name" value="Mito_carr"/>
    <property type="match status" value="2"/>
</dbReference>
<dbReference type="GO" id="GO:0006783">
    <property type="term" value="P:heme biosynthetic process"/>
    <property type="evidence" value="ECO:0007669"/>
    <property type="project" value="UniProtKB-KW"/>
</dbReference>
<keyword evidence="6" id="KW-0479">Metal-binding</keyword>
<evidence type="ECO:0000256" key="8">
    <source>
        <dbReference type="ARBA" id="ARBA00022792"/>
    </source>
</evidence>
<dbReference type="GO" id="GO:0046872">
    <property type="term" value="F:metal ion binding"/>
    <property type="evidence" value="ECO:0007669"/>
    <property type="project" value="UniProtKB-KW"/>
</dbReference>
<comment type="caution">
    <text evidence="18">Lacks conserved residue(s) required for the propagation of feature annotation.</text>
</comment>
<evidence type="ECO:0000256" key="3">
    <source>
        <dbReference type="ARBA" id="ARBA00022448"/>
    </source>
</evidence>
<evidence type="ECO:0000256" key="6">
    <source>
        <dbReference type="ARBA" id="ARBA00022723"/>
    </source>
</evidence>
<dbReference type="InterPro" id="IPR002067">
    <property type="entry name" value="MCP"/>
</dbReference>
<evidence type="ECO:0000256" key="15">
    <source>
        <dbReference type="ARBA" id="ARBA00036017"/>
    </source>
</evidence>
<dbReference type="InterPro" id="IPR023395">
    <property type="entry name" value="MCP_dom_sf"/>
</dbReference>
<proteinExistence type="inferred from homology"/>
<keyword evidence="13" id="KW-0350">Heme biosynthesis</keyword>
<evidence type="ECO:0000313" key="20">
    <source>
        <dbReference type="EMBL" id="ELK30402.1"/>
    </source>
</evidence>
<dbReference type="Proteomes" id="UP000010556">
    <property type="component" value="Unassembled WGS sequence"/>
</dbReference>
<keyword evidence="10" id="KW-0408">Iron</keyword>
<evidence type="ECO:0000256" key="1">
    <source>
        <dbReference type="ARBA" id="ARBA00004448"/>
    </source>
</evidence>
<protein>
    <recommendedName>
        <fullName evidence="18">Mitochondrial glutathione transporter SLC25A40</fullName>
    </recommendedName>
    <alternativeName>
        <fullName evidence="18">Solute carrier family 25 member 40</fullName>
    </alternativeName>
</protein>
<keyword evidence="5" id="KW-0001">2Fe-2S</keyword>
<keyword evidence="8 18" id="KW-0999">Mitochondrion inner membrane</keyword>
<evidence type="ECO:0000256" key="19">
    <source>
        <dbReference type="SAM" id="MobiDB-lite"/>
    </source>
</evidence>
<dbReference type="AlphaFoldDB" id="L5LWH4"/>
<evidence type="ECO:0000256" key="18">
    <source>
        <dbReference type="RuleBase" id="RU369018"/>
    </source>
</evidence>
<keyword evidence="4 16" id="KW-0812">Transmembrane</keyword>
<dbReference type="PRINTS" id="PR00926">
    <property type="entry name" value="MITOCARRIER"/>
</dbReference>
<gene>
    <name evidence="20" type="ORF">MDA_GLEAN10006399</name>
</gene>
<name>L5LWH4_MYODS</name>
<evidence type="ECO:0000256" key="14">
    <source>
        <dbReference type="ARBA" id="ARBA00023136"/>
    </source>
</evidence>
<dbReference type="PROSITE" id="PS50920">
    <property type="entry name" value="SOLCAR"/>
    <property type="match status" value="2"/>
</dbReference>
<organism evidence="20 21">
    <name type="scientific">Myotis davidii</name>
    <name type="common">David's myotis</name>
    <dbReference type="NCBI Taxonomy" id="225400"/>
    <lineage>
        <taxon>Eukaryota</taxon>
        <taxon>Metazoa</taxon>
        <taxon>Chordata</taxon>
        <taxon>Craniata</taxon>
        <taxon>Vertebrata</taxon>
        <taxon>Euteleostomi</taxon>
        <taxon>Mammalia</taxon>
        <taxon>Eutheria</taxon>
        <taxon>Laurasiatheria</taxon>
        <taxon>Chiroptera</taxon>
        <taxon>Yangochiroptera</taxon>
        <taxon>Vespertilionidae</taxon>
        <taxon>Myotis</taxon>
    </lineage>
</organism>
<evidence type="ECO:0000256" key="9">
    <source>
        <dbReference type="ARBA" id="ARBA00022989"/>
    </source>
</evidence>
<dbReference type="GO" id="GO:1990542">
    <property type="term" value="P:mitochondrial transmembrane transport"/>
    <property type="evidence" value="ECO:0007669"/>
    <property type="project" value="InterPro"/>
</dbReference>
<dbReference type="PANTHER" id="PTHR45760">
    <property type="entry name" value="FI19922P1-RELATED"/>
    <property type="match status" value="1"/>
</dbReference>
<evidence type="ECO:0000256" key="12">
    <source>
        <dbReference type="ARBA" id="ARBA00023128"/>
    </source>
</evidence>
<comment type="subcellular location">
    <subcellularLocation>
        <location evidence="1 18">Mitochondrion inner membrane</location>
        <topology evidence="1 18">Multi-pass membrane protein</topology>
    </subcellularLocation>
</comment>
<comment type="function">
    <text evidence="18">Mitochondrial transporter required for glutathione import into mitochondria. Glutathione, which plays key roles in oxidative metabolism, is produced exclusively in the cytosol and is imported in many organelles. Mitochondrial glutathione is required for the activity and stability of proteins containing iron-sulfur clusters, as well as erythropoiesis.</text>
</comment>
<evidence type="ECO:0000313" key="21">
    <source>
        <dbReference type="Proteomes" id="UP000010556"/>
    </source>
</evidence>